<dbReference type="AlphaFoldDB" id="A0A2K9YXB9"/>
<feature type="transmembrane region" description="Helical" evidence="1">
    <location>
        <begin position="219"/>
        <end position="236"/>
    </location>
</feature>
<keyword evidence="1" id="KW-1133">Transmembrane helix</keyword>
<feature type="domain" description="Immunity MXAN-0049 protein" evidence="2">
    <location>
        <begin position="337"/>
        <end position="486"/>
    </location>
</feature>
<dbReference type="Pfam" id="PF07791">
    <property type="entry name" value="Imm11"/>
    <property type="match status" value="1"/>
</dbReference>
<proteinExistence type="predicted"/>
<dbReference type="InterPro" id="IPR025369">
    <property type="entry name" value="DUF4274"/>
</dbReference>
<keyword evidence="1" id="KW-0812">Transmembrane</keyword>
<name>A0A2K9YXB9_RHILE</name>
<feature type="transmembrane region" description="Helical" evidence="1">
    <location>
        <begin position="242"/>
        <end position="258"/>
    </location>
</feature>
<gene>
    <name evidence="4" type="ORF">CUJ84_Chr000205</name>
</gene>
<dbReference type="Proteomes" id="UP000238523">
    <property type="component" value="Chromosome"/>
</dbReference>
<dbReference type="Pfam" id="PF14096">
    <property type="entry name" value="DUF4274"/>
    <property type="match status" value="1"/>
</dbReference>
<evidence type="ECO:0000313" key="4">
    <source>
        <dbReference type="EMBL" id="AUW40624.1"/>
    </source>
</evidence>
<protein>
    <submittedName>
        <fullName evidence="4">Uncharacterized protein</fullName>
    </submittedName>
</protein>
<organism evidence="4 5">
    <name type="scientific">Rhizobium leguminosarum</name>
    <dbReference type="NCBI Taxonomy" id="384"/>
    <lineage>
        <taxon>Bacteria</taxon>
        <taxon>Pseudomonadati</taxon>
        <taxon>Pseudomonadota</taxon>
        <taxon>Alphaproteobacteria</taxon>
        <taxon>Hyphomicrobiales</taxon>
        <taxon>Rhizobiaceae</taxon>
        <taxon>Rhizobium/Agrobacterium group</taxon>
        <taxon>Rhizobium</taxon>
    </lineage>
</organism>
<reference evidence="4 5" key="1">
    <citation type="submission" date="2017-11" db="EMBL/GenBank/DDBJ databases">
        <title>Complete genome of Rhizobium leguminosarum Norway, an ineffective micro-symbiont.</title>
        <authorList>
            <person name="Hoffrichter A."/>
            <person name="Liang J."/>
            <person name="Brachmann A."/>
            <person name="Marin M."/>
        </authorList>
    </citation>
    <scope>NUCLEOTIDE SEQUENCE [LARGE SCALE GENOMIC DNA]</scope>
    <source>
        <strain evidence="4 5">Norway</strain>
    </source>
</reference>
<accession>A0A2K9YXB9</accession>
<evidence type="ECO:0000259" key="3">
    <source>
        <dbReference type="Pfam" id="PF14096"/>
    </source>
</evidence>
<dbReference type="RefSeq" id="WP_245457510.1">
    <property type="nucleotide sequence ID" value="NZ_CP025012.1"/>
</dbReference>
<keyword evidence="1" id="KW-0472">Membrane</keyword>
<evidence type="ECO:0000259" key="2">
    <source>
        <dbReference type="Pfam" id="PF07791"/>
    </source>
</evidence>
<evidence type="ECO:0000256" key="1">
    <source>
        <dbReference type="SAM" id="Phobius"/>
    </source>
</evidence>
<dbReference type="EMBL" id="CP025012">
    <property type="protein sequence ID" value="AUW40624.1"/>
    <property type="molecule type" value="Genomic_DNA"/>
</dbReference>
<evidence type="ECO:0000313" key="5">
    <source>
        <dbReference type="Proteomes" id="UP000238523"/>
    </source>
</evidence>
<sequence length="491" mass="55355">MDGKFESYDAEQRAMIDWLTGRSPDARHAIAQDLNFDFAEDVFEWILTQPDCDLATAASYFWRTEPFDLLENSAYRSEDSLTVQRLIDRVNAGFYSRSEIFYGGQEPREGEEVDSSTLEEAELLREFAHDHKASNLPWTLPEALVPPFGHRAVRISDEEDPDKSEELGKLFAGLGTGSGLIPAEAMGADPPPGKMPQPAQQFTVGKKAAASSRSPFTPFYLYIAFVAAGWGLIYVFDPPRHVYTVMLCCCLGFARATFTQVRFGMKEKADKRVQTVSMERSVGSARVKPQGIYILDSNGNYGWEFANWDRLQPDGGGLGLNYRGAPWPDSMLDLPRGPWRIPDYVETPKLIFDPKRKVQDIYAVDYFLFISDKMKTLLEEFAPKSCEYLLCETEFSNGKTGPRIWLCSVVDSYRKAVDVENSPLIRVTQWGGYMISGGADWHFLPDVLKGTQLFRLVEYAGSIFCDQTFKDLCKDRGIKGTSFQQVGFLPK</sequence>
<feature type="domain" description="DUF4274" evidence="3">
    <location>
        <begin position="23"/>
        <end position="78"/>
    </location>
</feature>
<dbReference type="InterPro" id="IPR012433">
    <property type="entry name" value="Imm11"/>
</dbReference>